<protein>
    <submittedName>
        <fullName evidence="2">Uncharacterized protein</fullName>
    </submittedName>
</protein>
<feature type="transmembrane region" description="Helical" evidence="1">
    <location>
        <begin position="50"/>
        <end position="68"/>
    </location>
</feature>
<evidence type="ECO:0000256" key="1">
    <source>
        <dbReference type="SAM" id="Phobius"/>
    </source>
</evidence>
<sequence>MEFVIPPGLHPLKNFSVKLNCDLNYFRLALMQIWAIAAEISCIEATVGNSVLALLLVGTVMFLATMNFTP</sequence>
<proteinExistence type="predicted"/>
<keyword evidence="3" id="KW-1185">Reference proteome</keyword>
<gene>
    <name evidence="2" type="ORF">LC586_24145</name>
</gene>
<name>A0ABS8IEE5_9NOSO</name>
<evidence type="ECO:0000313" key="2">
    <source>
        <dbReference type="EMBL" id="MCC5602206.1"/>
    </source>
</evidence>
<keyword evidence="1" id="KW-0472">Membrane</keyword>
<evidence type="ECO:0000313" key="3">
    <source>
        <dbReference type="Proteomes" id="UP001199525"/>
    </source>
</evidence>
<comment type="caution">
    <text evidence="2">The sequence shown here is derived from an EMBL/GenBank/DDBJ whole genome shotgun (WGS) entry which is preliminary data.</text>
</comment>
<keyword evidence="1" id="KW-0812">Transmembrane</keyword>
<dbReference type="RefSeq" id="WP_229487175.1">
    <property type="nucleotide sequence ID" value="NZ_JAIVFQ010000046.1"/>
</dbReference>
<organism evidence="2 3">
    <name type="scientific">Nostoc favosum CHAB5714</name>
    <dbReference type="NCBI Taxonomy" id="2780399"/>
    <lineage>
        <taxon>Bacteria</taxon>
        <taxon>Bacillati</taxon>
        <taxon>Cyanobacteriota</taxon>
        <taxon>Cyanophyceae</taxon>
        <taxon>Nostocales</taxon>
        <taxon>Nostocaceae</taxon>
        <taxon>Nostoc</taxon>
        <taxon>Nostoc favosum</taxon>
    </lineage>
</organism>
<reference evidence="2 3" key="1">
    <citation type="journal article" date="2021" name="Microorganisms">
        <title>Genome Evolution of Filamentous Cyanobacterium Nostoc Species: From Facultative Symbiosis to Free Living.</title>
        <authorList>
            <person name="Huo D."/>
            <person name="Li H."/>
            <person name="Cai F."/>
            <person name="Guo X."/>
            <person name="Qiao Z."/>
            <person name="Wang W."/>
            <person name="Yu G."/>
            <person name="Li R."/>
        </authorList>
    </citation>
    <scope>NUCLEOTIDE SEQUENCE [LARGE SCALE GENOMIC DNA]</scope>
    <source>
        <strain evidence="2 3">CHAB 5714</strain>
    </source>
</reference>
<dbReference type="EMBL" id="JAIVFQ010000046">
    <property type="protein sequence ID" value="MCC5602206.1"/>
    <property type="molecule type" value="Genomic_DNA"/>
</dbReference>
<accession>A0ABS8IEE5</accession>
<dbReference type="Proteomes" id="UP001199525">
    <property type="component" value="Unassembled WGS sequence"/>
</dbReference>
<keyword evidence="1" id="KW-1133">Transmembrane helix</keyword>